<comment type="caution">
    <text evidence="2">The sequence shown here is derived from an EMBL/GenBank/DDBJ whole genome shotgun (WGS) entry which is preliminary data.</text>
</comment>
<dbReference type="Proteomes" id="UP001232973">
    <property type="component" value="Unassembled WGS sequence"/>
</dbReference>
<dbReference type="Pfam" id="PF13302">
    <property type="entry name" value="Acetyltransf_3"/>
    <property type="match status" value="1"/>
</dbReference>
<gene>
    <name evidence="2" type="ORF">J2S03_002576</name>
</gene>
<name>A0ABT9XK70_9BACL</name>
<protein>
    <submittedName>
        <fullName evidence="2">RimJ/RimL family protein N-acetyltransferase</fullName>
    </submittedName>
</protein>
<dbReference type="PANTHER" id="PTHR43792">
    <property type="entry name" value="GNAT FAMILY, PUTATIVE (AFU_ORTHOLOGUE AFUA_3G00765)-RELATED-RELATED"/>
    <property type="match status" value="1"/>
</dbReference>
<dbReference type="InterPro" id="IPR016181">
    <property type="entry name" value="Acyl_CoA_acyltransferase"/>
</dbReference>
<feature type="domain" description="N-acetyltransferase" evidence="1">
    <location>
        <begin position="17"/>
        <end position="176"/>
    </location>
</feature>
<dbReference type="SUPFAM" id="SSF55729">
    <property type="entry name" value="Acyl-CoA N-acyltransferases (Nat)"/>
    <property type="match status" value="1"/>
</dbReference>
<dbReference type="Gene3D" id="3.40.630.30">
    <property type="match status" value="1"/>
</dbReference>
<dbReference type="EMBL" id="JAUSTP010000022">
    <property type="protein sequence ID" value="MDQ0190709.1"/>
    <property type="molecule type" value="Genomic_DNA"/>
</dbReference>
<dbReference type="RefSeq" id="WP_307016540.1">
    <property type="nucleotide sequence ID" value="NZ_JAUSTP010000022.1"/>
</dbReference>
<accession>A0ABT9XK70</accession>
<dbReference type="PROSITE" id="PS51186">
    <property type="entry name" value="GNAT"/>
    <property type="match status" value="1"/>
</dbReference>
<evidence type="ECO:0000313" key="2">
    <source>
        <dbReference type="EMBL" id="MDQ0190709.1"/>
    </source>
</evidence>
<organism evidence="2 3">
    <name type="scientific">Alicyclobacillus cycloheptanicus</name>
    <dbReference type="NCBI Taxonomy" id="1457"/>
    <lineage>
        <taxon>Bacteria</taxon>
        <taxon>Bacillati</taxon>
        <taxon>Bacillota</taxon>
        <taxon>Bacilli</taxon>
        <taxon>Bacillales</taxon>
        <taxon>Alicyclobacillaceae</taxon>
        <taxon>Alicyclobacillus</taxon>
    </lineage>
</organism>
<proteinExistence type="predicted"/>
<sequence>MNLVIRKVFEQVRTNNLILRMPIPEDSPFVLSIEGDPATNRYRPSGPMKNLNEAEEKVEEWRKDWLTYGYGYWVAVWPPQSDVIGVGGIRRYHWRERDVLNLYYRFSPKAWGHGYATELARVAVQMARDHIPELPVVARIRSSNTPSIRVAEKIGLQHRPDLDTTEHMVFIKGWTN</sequence>
<reference evidence="2 3" key="1">
    <citation type="submission" date="2023-07" db="EMBL/GenBank/DDBJ databases">
        <title>Genomic Encyclopedia of Type Strains, Phase IV (KMG-IV): sequencing the most valuable type-strain genomes for metagenomic binning, comparative biology and taxonomic classification.</title>
        <authorList>
            <person name="Goeker M."/>
        </authorList>
    </citation>
    <scope>NUCLEOTIDE SEQUENCE [LARGE SCALE GENOMIC DNA]</scope>
    <source>
        <strain evidence="2 3">DSM 4006</strain>
    </source>
</reference>
<dbReference type="InterPro" id="IPR000182">
    <property type="entry name" value="GNAT_dom"/>
</dbReference>
<dbReference type="InterPro" id="IPR051531">
    <property type="entry name" value="N-acetyltransferase"/>
</dbReference>
<evidence type="ECO:0000313" key="3">
    <source>
        <dbReference type="Proteomes" id="UP001232973"/>
    </source>
</evidence>
<dbReference type="PANTHER" id="PTHR43792:SF1">
    <property type="entry name" value="N-ACETYLTRANSFERASE DOMAIN-CONTAINING PROTEIN"/>
    <property type="match status" value="1"/>
</dbReference>
<keyword evidence="3" id="KW-1185">Reference proteome</keyword>
<evidence type="ECO:0000259" key="1">
    <source>
        <dbReference type="PROSITE" id="PS51186"/>
    </source>
</evidence>